<feature type="domain" description="Ubiquitin-like" evidence="2">
    <location>
        <begin position="647"/>
        <end position="688"/>
    </location>
</feature>
<dbReference type="OrthoDB" id="419441at2759"/>
<dbReference type="InterPro" id="IPR029370">
    <property type="entry name" value="TMEM117"/>
</dbReference>
<dbReference type="PROSITE" id="PS50053">
    <property type="entry name" value="UBIQUITIN_2"/>
    <property type="match status" value="1"/>
</dbReference>
<keyword evidence="1" id="KW-0472">Membrane</keyword>
<evidence type="ECO:0000256" key="1">
    <source>
        <dbReference type="SAM" id="Phobius"/>
    </source>
</evidence>
<feature type="transmembrane region" description="Helical" evidence="1">
    <location>
        <begin position="100"/>
        <end position="118"/>
    </location>
</feature>
<feature type="transmembrane region" description="Helical" evidence="1">
    <location>
        <begin position="76"/>
        <end position="94"/>
    </location>
</feature>
<keyword evidence="1" id="KW-0812">Transmembrane</keyword>
<feature type="transmembrane region" description="Helical" evidence="1">
    <location>
        <begin position="168"/>
        <end position="190"/>
    </location>
</feature>
<sequence>MASTSSDHSRIMAGLRHKIQPRGTVRRWTADGEREGRASATVTGEDLVEKLRELKPQKNCLYDRYDAFQTYWRHPLVRLFFVIALFLLDLYVFGEDPTTYSMTPCLSSLLGPLVNLFLFRMSFDQLNRWLALRLLLLASFVSAGILLTRALKRRLALRFEMFTYRGSTLVIGAVGVAVSLILSAQVYNFIRWATVTRNAECKQPVCDREWLSNDLHISNSLFARLTQCGAFLADSLAVFMVLDLILQDERTYINSGLRVFSNYDLIGFWLKNRGRILWGSFGVVAVWGVRSLLTSNETLLRYQTAKTAITSAHRSNIGRMAVAGLLLIMDICIVTQDLDFPHFENSVELKMFGTNVAFEGCFINYIQVFVSMLLDLNCLYTMGWYMPMYYGQYVKDGTDRICSLGPSHVNDNAERWARADRKKYYQCGGSLLSCPELDYPTPNYATCEHPDQLLQSRYYEDVKSRTALAILPFAVGLLVLCTLFRLAGRSAENLCRRVVISNAFAARRSEDARSVELTAMVVDSFANRPSMARDLQADQAEATMPFRENVLEEVPDGGLVADRVIVVTAGGVKVFELQDNPRSPDEGLDGTWLRPHVFCRSFRRWFWASIRRMQGRLAQRAPGSPAVAAVEPPAREPPLVEVPHARVTDLKWMLRSLDYVRQDVPFNSLELLWQGRLLPDEVPLRSLGPDPVLYLLYDRWSLRRKRLAVWRAKSRRAA</sequence>
<accession>A0A812UIZ3</accession>
<name>A0A812UIZ3_9DINO</name>
<gene>
    <name evidence="3" type="primary">tmem117</name>
    <name evidence="3" type="ORF">SNAT2548_LOCUS32385</name>
</gene>
<feature type="transmembrane region" description="Helical" evidence="1">
    <location>
        <begin position="130"/>
        <end position="148"/>
    </location>
</feature>
<dbReference type="InterPro" id="IPR000626">
    <property type="entry name" value="Ubiquitin-like_dom"/>
</dbReference>
<evidence type="ECO:0000313" key="4">
    <source>
        <dbReference type="Proteomes" id="UP000604046"/>
    </source>
</evidence>
<dbReference type="Proteomes" id="UP000604046">
    <property type="component" value="Unassembled WGS sequence"/>
</dbReference>
<keyword evidence="1" id="KW-1133">Transmembrane helix</keyword>
<dbReference type="EMBL" id="CAJNDS010002707">
    <property type="protein sequence ID" value="CAE7569483.1"/>
    <property type="molecule type" value="Genomic_DNA"/>
</dbReference>
<proteinExistence type="predicted"/>
<organism evidence="3 4">
    <name type="scientific">Symbiodinium natans</name>
    <dbReference type="NCBI Taxonomy" id="878477"/>
    <lineage>
        <taxon>Eukaryota</taxon>
        <taxon>Sar</taxon>
        <taxon>Alveolata</taxon>
        <taxon>Dinophyceae</taxon>
        <taxon>Suessiales</taxon>
        <taxon>Symbiodiniaceae</taxon>
        <taxon>Symbiodinium</taxon>
    </lineage>
</organism>
<keyword evidence="4" id="KW-1185">Reference proteome</keyword>
<reference evidence="3" key="1">
    <citation type="submission" date="2021-02" db="EMBL/GenBank/DDBJ databases">
        <authorList>
            <person name="Dougan E. K."/>
            <person name="Rhodes N."/>
            <person name="Thang M."/>
            <person name="Chan C."/>
        </authorList>
    </citation>
    <scope>NUCLEOTIDE SEQUENCE</scope>
</reference>
<comment type="caution">
    <text evidence="3">The sequence shown here is derived from an EMBL/GenBank/DDBJ whole genome shotgun (WGS) entry which is preliminary data.</text>
</comment>
<dbReference type="PANTHER" id="PTHR31226:SF1">
    <property type="entry name" value="TRANSMEMBRANE PROTEIN 117"/>
    <property type="match status" value="1"/>
</dbReference>
<protein>
    <submittedName>
        <fullName evidence="3">Tmem117 protein</fullName>
    </submittedName>
</protein>
<evidence type="ECO:0000313" key="3">
    <source>
        <dbReference type="EMBL" id="CAE7569483.1"/>
    </source>
</evidence>
<evidence type="ECO:0000259" key="2">
    <source>
        <dbReference type="PROSITE" id="PS50053"/>
    </source>
</evidence>
<feature type="transmembrane region" description="Helical" evidence="1">
    <location>
        <begin position="356"/>
        <end position="380"/>
    </location>
</feature>
<dbReference type="AlphaFoldDB" id="A0A812UIZ3"/>
<feature type="transmembrane region" description="Helical" evidence="1">
    <location>
        <begin position="467"/>
        <end position="487"/>
    </location>
</feature>
<dbReference type="Pfam" id="PF15113">
    <property type="entry name" value="TMEM117"/>
    <property type="match status" value="1"/>
</dbReference>
<dbReference type="PANTHER" id="PTHR31226">
    <property type="entry name" value="TRANSMEMBRANE PROTEIN 117"/>
    <property type="match status" value="1"/>
</dbReference>